<proteinExistence type="predicted"/>
<dbReference type="Pfam" id="PF12636">
    <property type="entry name" value="DUF3781"/>
    <property type="match status" value="1"/>
</dbReference>
<organism evidence="1 2">
    <name type="scientific">Guopingia tenuis</name>
    <dbReference type="NCBI Taxonomy" id="2763656"/>
    <lineage>
        <taxon>Bacteria</taxon>
        <taxon>Bacillati</taxon>
        <taxon>Bacillota</taxon>
        <taxon>Clostridia</taxon>
        <taxon>Christensenellales</taxon>
        <taxon>Christensenellaceae</taxon>
        <taxon>Guopingia</taxon>
    </lineage>
</organism>
<dbReference type="EMBL" id="JACRSS010000003">
    <property type="protein sequence ID" value="MBC8538744.1"/>
    <property type="molecule type" value="Genomic_DNA"/>
</dbReference>
<keyword evidence="2" id="KW-1185">Reference proteome</keyword>
<evidence type="ECO:0000313" key="1">
    <source>
        <dbReference type="EMBL" id="MBC8538744.1"/>
    </source>
</evidence>
<evidence type="ECO:0000313" key="2">
    <source>
        <dbReference type="Proteomes" id="UP000617951"/>
    </source>
</evidence>
<name>A0A926HW81_9FIRM</name>
<accession>A0A926HW81</accession>
<gene>
    <name evidence="1" type="ORF">H8693_07325</name>
</gene>
<protein>
    <submittedName>
        <fullName evidence="1">DUF3781 domain-containing protein</fullName>
    </submittedName>
</protein>
<dbReference type="AlphaFoldDB" id="A0A926HW81"/>
<dbReference type="InterPro" id="IPR024229">
    <property type="entry name" value="DUF3781"/>
</dbReference>
<sequence>MRQEEHEKALPVPVHALHTTPMGAERIRKNLSLGEQDAASWCREQLRRPDAVFVRKGKNWYVHGAGCVITINADSYTIITAHPEKI</sequence>
<dbReference type="Proteomes" id="UP000617951">
    <property type="component" value="Unassembled WGS sequence"/>
</dbReference>
<reference evidence="1" key="1">
    <citation type="submission" date="2020-08" db="EMBL/GenBank/DDBJ databases">
        <title>Genome public.</title>
        <authorList>
            <person name="Liu C."/>
            <person name="Sun Q."/>
        </authorList>
    </citation>
    <scope>NUCLEOTIDE SEQUENCE</scope>
    <source>
        <strain evidence="1">NSJ-63</strain>
    </source>
</reference>
<dbReference type="RefSeq" id="WP_249280445.1">
    <property type="nucleotide sequence ID" value="NZ_JACRSS010000003.1"/>
</dbReference>
<comment type="caution">
    <text evidence="1">The sequence shown here is derived from an EMBL/GenBank/DDBJ whole genome shotgun (WGS) entry which is preliminary data.</text>
</comment>